<dbReference type="Gene3D" id="1.10.1200.10">
    <property type="entry name" value="ACP-like"/>
    <property type="match status" value="1"/>
</dbReference>
<comment type="caution">
    <text evidence="2">The sequence shown here is derived from an EMBL/GenBank/DDBJ whole genome shotgun (WGS) entry which is preliminary data.</text>
</comment>
<reference evidence="2" key="1">
    <citation type="submission" date="2020-12" db="EMBL/GenBank/DDBJ databases">
        <title>Bacterial novel species Mucilaginibacter sp. SD-g isolated from soil.</title>
        <authorList>
            <person name="Jung H.-Y."/>
        </authorList>
    </citation>
    <scope>NUCLEOTIDE SEQUENCE</scope>
    <source>
        <strain evidence="2">SD-g</strain>
    </source>
</reference>
<dbReference type="Proteomes" id="UP000613193">
    <property type="component" value="Unassembled WGS sequence"/>
</dbReference>
<proteinExistence type="predicted"/>
<keyword evidence="1" id="KW-1133">Transmembrane helix</keyword>
<dbReference type="AlphaFoldDB" id="A0A934PVZ5"/>
<sequence length="230" mass="26151">MKVNSDNKRSIDLDHVDPEDIGEVLIKIEQSFNINLEDTSLKEVKTFGKLCDVVIDKVKKTNTDSCTTQQAFYKLRHAITESTGFDKERIKPQTRLSELFPRDSRIEAISGIEEEMGFQLNLLKPKQWVVTLFVLVIIGSIITLFYNLSIGLSGLLIGIVGLRLAGRFGKEMSVKTIGDLAEKISREHYLKCRRDASTINKNEVSQKIKQLFVKDLELNTSRIEKQSTLF</sequence>
<evidence type="ECO:0000313" key="3">
    <source>
        <dbReference type="Proteomes" id="UP000613193"/>
    </source>
</evidence>
<name>A0A934PVZ5_9SPHI</name>
<keyword evidence="1" id="KW-0812">Transmembrane</keyword>
<feature type="transmembrane region" description="Helical" evidence="1">
    <location>
        <begin position="128"/>
        <end position="146"/>
    </location>
</feature>
<evidence type="ECO:0000313" key="2">
    <source>
        <dbReference type="EMBL" id="MBK0380135.1"/>
    </source>
</evidence>
<keyword evidence="3" id="KW-1185">Reference proteome</keyword>
<dbReference type="EMBL" id="JAEHFW010000002">
    <property type="protein sequence ID" value="MBK0380135.1"/>
    <property type="molecule type" value="Genomic_DNA"/>
</dbReference>
<dbReference type="InterPro" id="IPR036736">
    <property type="entry name" value="ACP-like_sf"/>
</dbReference>
<dbReference type="RefSeq" id="WP_200066665.1">
    <property type="nucleotide sequence ID" value="NZ_JAEHFW010000002.1"/>
</dbReference>
<gene>
    <name evidence="2" type="ORF">I5M19_12500</name>
</gene>
<keyword evidence="1" id="KW-0472">Membrane</keyword>
<protein>
    <submittedName>
        <fullName evidence="2">Uncharacterized protein</fullName>
    </submittedName>
</protein>
<accession>A0A934PVZ5</accession>
<organism evidence="2 3">
    <name type="scientific">Mucilaginibacter segetis</name>
    <dbReference type="NCBI Taxonomy" id="2793071"/>
    <lineage>
        <taxon>Bacteria</taxon>
        <taxon>Pseudomonadati</taxon>
        <taxon>Bacteroidota</taxon>
        <taxon>Sphingobacteriia</taxon>
        <taxon>Sphingobacteriales</taxon>
        <taxon>Sphingobacteriaceae</taxon>
        <taxon>Mucilaginibacter</taxon>
    </lineage>
</organism>
<evidence type="ECO:0000256" key="1">
    <source>
        <dbReference type="SAM" id="Phobius"/>
    </source>
</evidence>